<evidence type="ECO:0000313" key="2">
    <source>
        <dbReference type="EMBL" id="MBF9238835.1"/>
    </source>
</evidence>
<dbReference type="Proteomes" id="UP000597617">
    <property type="component" value="Unassembled WGS sequence"/>
</dbReference>
<proteinExistence type="predicted"/>
<dbReference type="EMBL" id="JADQDQ010000008">
    <property type="protein sequence ID" value="MBF9238835.1"/>
    <property type="molecule type" value="Genomic_DNA"/>
</dbReference>
<gene>
    <name evidence="2" type="ORF">I2I05_15640</name>
</gene>
<feature type="transmembrane region" description="Helical" evidence="1">
    <location>
        <begin position="128"/>
        <end position="146"/>
    </location>
</feature>
<feature type="transmembrane region" description="Helical" evidence="1">
    <location>
        <begin position="191"/>
        <end position="209"/>
    </location>
</feature>
<feature type="transmembrane region" description="Helical" evidence="1">
    <location>
        <begin position="158"/>
        <end position="179"/>
    </location>
</feature>
<comment type="caution">
    <text evidence="2">The sequence shown here is derived from an EMBL/GenBank/DDBJ whole genome shotgun (WGS) entry which is preliminary data.</text>
</comment>
<keyword evidence="3" id="KW-1185">Reference proteome</keyword>
<keyword evidence="1" id="KW-0472">Membrane</keyword>
<feature type="transmembrane region" description="Helical" evidence="1">
    <location>
        <begin position="46"/>
        <end position="76"/>
    </location>
</feature>
<feature type="transmembrane region" description="Helical" evidence="1">
    <location>
        <begin position="12"/>
        <end position="34"/>
    </location>
</feature>
<evidence type="ECO:0000313" key="3">
    <source>
        <dbReference type="Proteomes" id="UP000597617"/>
    </source>
</evidence>
<protein>
    <submittedName>
        <fullName evidence="2">Uncharacterized protein</fullName>
    </submittedName>
</protein>
<dbReference type="RefSeq" id="WP_196283198.1">
    <property type="nucleotide sequence ID" value="NZ_JADQDQ010000008.1"/>
</dbReference>
<reference evidence="2 3" key="1">
    <citation type="submission" date="2020-11" db="EMBL/GenBank/DDBJ databases">
        <authorList>
            <person name="Kim M.K."/>
        </authorList>
    </citation>
    <scope>NUCLEOTIDE SEQUENCE [LARGE SCALE GENOMIC DNA]</scope>
    <source>
        <strain evidence="2 3">BT683</strain>
    </source>
</reference>
<keyword evidence="1" id="KW-1133">Transmembrane helix</keyword>
<organism evidence="2 3">
    <name type="scientific">Hymenobacter jeongseonensis</name>
    <dbReference type="NCBI Taxonomy" id="2791027"/>
    <lineage>
        <taxon>Bacteria</taxon>
        <taxon>Pseudomonadati</taxon>
        <taxon>Bacteroidota</taxon>
        <taxon>Cytophagia</taxon>
        <taxon>Cytophagales</taxon>
        <taxon>Hymenobacteraceae</taxon>
        <taxon>Hymenobacter</taxon>
    </lineage>
</organism>
<sequence>MDNSEWWRRAIIVVYGVGPALCLVLGIAAFLWFWQRARAQRGLFKLLLLWVAFHSLNAVFGALLADTFTLSGFYYVPDWLFNMGKTPAMVTACLFGLVQLVLGYFGSMAFLQAHDSRTVMRYTNRKQMVLFTLMTPWVVGGLFISLTKLPYLSIQEVLHLLIIGLLLVPMALGCLNETFSETVERALPTHVAWGLVGLAVLVAVAWRFALSPPLVFG</sequence>
<feature type="transmembrane region" description="Helical" evidence="1">
    <location>
        <begin position="88"/>
        <end position="107"/>
    </location>
</feature>
<keyword evidence="1" id="KW-0812">Transmembrane</keyword>
<accession>A0ABS0IM26</accession>
<name>A0ABS0IM26_9BACT</name>
<evidence type="ECO:0000256" key="1">
    <source>
        <dbReference type="SAM" id="Phobius"/>
    </source>
</evidence>